<keyword evidence="1" id="KW-0418">Kinase</keyword>
<reference evidence="1" key="2">
    <citation type="journal article" date="2014" name="ISME J.">
        <title>Microbial stratification in low pH oxic and suboxic macroscopic growths along an acid mine drainage.</title>
        <authorList>
            <person name="Mendez-Garcia C."/>
            <person name="Mesa V."/>
            <person name="Sprenger R.R."/>
            <person name="Richter M."/>
            <person name="Diez M.S."/>
            <person name="Solano J."/>
            <person name="Bargiela R."/>
            <person name="Golyshina O.V."/>
            <person name="Manteca A."/>
            <person name="Ramos J.L."/>
            <person name="Gallego J.R."/>
            <person name="Llorente I."/>
            <person name="Martins Dos Santos V.A."/>
            <person name="Jensen O.N."/>
            <person name="Pelaez A.I."/>
            <person name="Sanchez J."/>
            <person name="Ferrer M."/>
        </authorList>
    </citation>
    <scope>NUCLEOTIDE SEQUENCE</scope>
</reference>
<sequence length="178" mass="20279">MKSKVKGLRIVEINEIAKRYKAYSGHDSDNTMIADMRKLNLSIKRELKGVKGCNIAIVGHMVQELNIKPDICVTIRASPSILFKRQKARGYHVSKIKENIVSEAVDYCGEGASKRCKLHFEVETEEEKRELISYISELMKHGKLAKRLSAPKSVERLKASKDMMAEFLKFIKRNNIGL</sequence>
<accession>T1C6E6</accession>
<gene>
    <name evidence="1" type="ORF">B2A_03154</name>
</gene>
<protein>
    <submittedName>
        <fullName evidence="1">Adenylate kinase</fullName>
    </submittedName>
</protein>
<name>T1C6E6_9ZZZZ</name>
<organism evidence="1">
    <name type="scientific">mine drainage metagenome</name>
    <dbReference type="NCBI Taxonomy" id="410659"/>
    <lineage>
        <taxon>unclassified sequences</taxon>
        <taxon>metagenomes</taxon>
        <taxon>ecological metagenomes</taxon>
    </lineage>
</organism>
<reference evidence="1" key="1">
    <citation type="submission" date="2013-08" db="EMBL/GenBank/DDBJ databases">
        <authorList>
            <person name="Mendez C."/>
            <person name="Richter M."/>
            <person name="Ferrer M."/>
            <person name="Sanchez J."/>
        </authorList>
    </citation>
    <scope>NUCLEOTIDE SEQUENCE</scope>
</reference>
<keyword evidence="1" id="KW-0808">Transferase</keyword>
<proteinExistence type="predicted"/>
<dbReference type="AlphaFoldDB" id="T1C6E6"/>
<dbReference type="Gene3D" id="3.40.50.300">
    <property type="entry name" value="P-loop containing nucleotide triphosphate hydrolases"/>
    <property type="match status" value="1"/>
</dbReference>
<evidence type="ECO:0000313" key="1">
    <source>
        <dbReference type="EMBL" id="EQD61660.1"/>
    </source>
</evidence>
<dbReference type="InterPro" id="IPR027417">
    <property type="entry name" value="P-loop_NTPase"/>
</dbReference>
<dbReference type="EMBL" id="AUZZ01002111">
    <property type="protein sequence ID" value="EQD61660.1"/>
    <property type="molecule type" value="Genomic_DNA"/>
</dbReference>
<dbReference type="GO" id="GO:0016301">
    <property type="term" value="F:kinase activity"/>
    <property type="evidence" value="ECO:0007669"/>
    <property type="project" value="UniProtKB-KW"/>
</dbReference>
<comment type="caution">
    <text evidence="1">The sequence shown here is derived from an EMBL/GenBank/DDBJ whole genome shotgun (WGS) entry which is preliminary data.</text>
</comment>